<accession>A0A517YJM5</accession>
<evidence type="ECO:0000313" key="2">
    <source>
        <dbReference type="EMBL" id="QDU30423.1"/>
    </source>
</evidence>
<sequence length="159" mass="17877">MSRVPSHHRLLASLLDRLIEIQPNEEATSHNPQGLSLSEMQANVLRDVQSLLNTRQTLTEPTDDESHLRQSVVSFGLPDISNVNPDNLDQRDAIRSSVEEAIRQFEPRLANIRVQAHETSNADRSLRLTVDALLKVEPNPVPVQFDTVIESGTSQWKVK</sequence>
<feature type="domain" description="IraD/Gp25-like" evidence="1">
    <location>
        <begin position="39"/>
        <end position="138"/>
    </location>
</feature>
<dbReference type="InterPro" id="IPR017737">
    <property type="entry name" value="TssE1-like"/>
</dbReference>
<dbReference type="KEGG" id="aagg:ETAA8_55630"/>
<dbReference type="InterPro" id="IPR007048">
    <property type="entry name" value="IraD/Gp25-like"/>
</dbReference>
<name>A0A517YJM5_9BACT</name>
<keyword evidence="3" id="KW-1185">Reference proteome</keyword>
<dbReference type="PANTHER" id="PTHR38595">
    <property type="entry name" value="CYTOPLASMIC PROTEIN-RELATED"/>
    <property type="match status" value="1"/>
</dbReference>
<proteinExistence type="predicted"/>
<dbReference type="InterPro" id="IPR053176">
    <property type="entry name" value="T6SS_TssE1-like"/>
</dbReference>
<dbReference type="NCBIfam" id="TIGR03357">
    <property type="entry name" value="VI_zyme"/>
    <property type="match status" value="1"/>
</dbReference>
<evidence type="ECO:0000313" key="3">
    <source>
        <dbReference type="Proteomes" id="UP000315017"/>
    </source>
</evidence>
<organism evidence="2 3">
    <name type="scientific">Anatilimnocola aggregata</name>
    <dbReference type="NCBI Taxonomy" id="2528021"/>
    <lineage>
        <taxon>Bacteria</taxon>
        <taxon>Pseudomonadati</taxon>
        <taxon>Planctomycetota</taxon>
        <taxon>Planctomycetia</taxon>
        <taxon>Pirellulales</taxon>
        <taxon>Pirellulaceae</taxon>
        <taxon>Anatilimnocola</taxon>
    </lineage>
</organism>
<protein>
    <submittedName>
        <fullName evidence="2">Gene 25-like lysozyme</fullName>
    </submittedName>
</protein>
<dbReference type="Pfam" id="PF04965">
    <property type="entry name" value="GPW_gp25"/>
    <property type="match status" value="1"/>
</dbReference>
<dbReference type="AlphaFoldDB" id="A0A517YJM5"/>
<dbReference type="Proteomes" id="UP000315017">
    <property type="component" value="Chromosome"/>
</dbReference>
<dbReference type="SUPFAM" id="SSF160719">
    <property type="entry name" value="gpW/gp25-like"/>
    <property type="match status" value="1"/>
</dbReference>
<dbReference type="EMBL" id="CP036274">
    <property type="protein sequence ID" value="QDU30423.1"/>
    <property type="molecule type" value="Genomic_DNA"/>
</dbReference>
<dbReference type="RefSeq" id="WP_145095851.1">
    <property type="nucleotide sequence ID" value="NZ_CP036274.1"/>
</dbReference>
<gene>
    <name evidence="2" type="ORF">ETAA8_55630</name>
</gene>
<dbReference type="PANTHER" id="PTHR38595:SF2">
    <property type="entry name" value="TYPE VI SECRETION SYSTEM BASEPLATE SUBUNIT TSSE"/>
    <property type="match status" value="1"/>
</dbReference>
<dbReference type="Gene3D" id="3.10.450.40">
    <property type="match status" value="1"/>
</dbReference>
<dbReference type="OrthoDB" id="271327at2"/>
<evidence type="ECO:0000259" key="1">
    <source>
        <dbReference type="Pfam" id="PF04965"/>
    </source>
</evidence>
<reference evidence="2 3" key="1">
    <citation type="submission" date="2019-02" db="EMBL/GenBank/DDBJ databases">
        <title>Deep-cultivation of Planctomycetes and their phenomic and genomic characterization uncovers novel biology.</title>
        <authorList>
            <person name="Wiegand S."/>
            <person name="Jogler M."/>
            <person name="Boedeker C."/>
            <person name="Pinto D."/>
            <person name="Vollmers J."/>
            <person name="Rivas-Marin E."/>
            <person name="Kohn T."/>
            <person name="Peeters S.H."/>
            <person name="Heuer A."/>
            <person name="Rast P."/>
            <person name="Oberbeckmann S."/>
            <person name="Bunk B."/>
            <person name="Jeske O."/>
            <person name="Meyerdierks A."/>
            <person name="Storesund J.E."/>
            <person name="Kallscheuer N."/>
            <person name="Luecker S."/>
            <person name="Lage O.M."/>
            <person name="Pohl T."/>
            <person name="Merkel B.J."/>
            <person name="Hornburger P."/>
            <person name="Mueller R.-W."/>
            <person name="Bruemmer F."/>
            <person name="Labrenz M."/>
            <person name="Spormann A.M."/>
            <person name="Op den Camp H."/>
            <person name="Overmann J."/>
            <person name="Amann R."/>
            <person name="Jetten M.S.M."/>
            <person name="Mascher T."/>
            <person name="Medema M.H."/>
            <person name="Devos D.P."/>
            <person name="Kaster A.-K."/>
            <person name="Ovreas L."/>
            <person name="Rohde M."/>
            <person name="Galperin M.Y."/>
            <person name="Jogler C."/>
        </authorList>
    </citation>
    <scope>NUCLEOTIDE SEQUENCE [LARGE SCALE GENOMIC DNA]</scope>
    <source>
        <strain evidence="2 3">ETA_A8</strain>
    </source>
</reference>